<evidence type="ECO:0000313" key="1">
    <source>
        <dbReference type="EMBL" id="KKL46536.1"/>
    </source>
</evidence>
<protein>
    <submittedName>
        <fullName evidence="1">Uncharacterized protein</fullName>
    </submittedName>
</protein>
<accession>A0A0F9CYG5</accession>
<comment type="caution">
    <text evidence="1">The sequence shown here is derived from an EMBL/GenBank/DDBJ whole genome shotgun (WGS) entry which is preliminary data.</text>
</comment>
<reference evidence="1" key="1">
    <citation type="journal article" date="2015" name="Nature">
        <title>Complex archaea that bridge the gap between prokaryotes and eukaryotes.</title>
        <authorList>
            <person name="Spang A."/>
            <person name="Saw J.H."/>
            <person name="Jorgensen S.L."/>
            <person name="Zaremba-Niedzwiedzka K."/>
            <person name="Martijn J."/>
            <person name="Lind A.E."/>
            <person name="van Eijk R."/>
            <person name="Schleper C."/>
            <person name="Guy L."/>
            <person name="Ettema T.J."/>
        </authorList>
    </citation>
    <scope>NUCLEOTIDE SEQUENCE</scope>
</reference>
<proteinExistence type="predicted"/>
<dbReference type="AlphaFoldDB" id="A0A0F9CYG5"/>
<sequence>PKLHALHDRPEAHVGGQCVRFGRHQAHERQALRAGRPAASLELHGADQAVAELRIPPLDQEGQIVHRHWNAQGNDNLPPDEVHLNKIPKDIAALLIEKLEKKKEKLNAGA</sequence>
<name>A0A0F9CYG5_9ZZZZ</name>
<dbReference type="EMBL" id="LAZR01033995">
    <property type="protein sequence ID" value="KKL46536.1"/>
    <property type="molecule type" value="Genomic_DNA"/>
</dbReference>
<feature type="non-terminal residue" evidence="1">
    <location>
        <position position="1"/>
    </location>
</feature>
<organism evidence="1">
    <name type="scientific">marine sediment metagenome</name>
    <dbReference type="NCBI Taxonomy" id="412755"/>
    <lineage>
        <taxon>unclassified sequences</taxon>
        <taxon>metagenomes</taxon>
        <taxon>ecological metagenomes</taxon>
    </lineage>
</organism>
<gene>
    <name evidence="1" type="ORF">LCGC14_2344600</name>
</gene>